<protein>
    <recommendedName>
        <fullName evidence="5">Gfo/Idh/MocA-like oxidoreductase N-terminal domain-containing protein</fullName>
    </recommendedName>
</protein>
<reference evidence="3 4" key="1">
    <citation type="submission" date="2024-03" db="EMBL/GenBank/DDBJ databases">
        <title>A high-quality draft genome sequence of Diaporthe vaccinii, a causative agent of upright dieback and viscid rot disease in cranberry plants.</title>
        <authorList>
            <person name="Sarrasin M."/>
            <person name="Lang B.F."/>
            <person name="Burger G."/>
        </authorList>
    </citation>
    <scope>NUCLEOTIDE SEQUENCE [LARGE SCALE GENOMIC DNA]</scope>
    <source>
        <strain evidence="3 4">IS7</strain>
    </source>
</reference>
<dbReference type="InterPro" id="IPR000683">
    <property type="entry name" value="Gfo/Idh/MocA-like_OxRdtase_N"/>
</dbReference>
<evidence type="ECO:0008006" key="5">
    <source>
        <dbReference type="Google" id="ProtNLM"/>
    </source>
</evidence>
<evidence type="ECO:0000313" key="4">
    <source>
        <dbReference type="Proteomes" id="UP001600888"/>
    </source>
</evidence>
<keyword evidence="4" id="KW-1185">Reference proteome</keyword>
<evidence type="ECO:0000259" key="1">
    <source>
        <dbReference type="Pfam" id="PF01408"/>
    </source>
</evidence>
<proteinExistence type="predicted"/>
<sequence length="393" mass="44117">MSVPQKLGVGIIGAGEVFQVCHGPCLFLLSHLFKIESVCDVSPTHVDHCATKFSIPHRTTNPEETIDHPKVDVVFILTSDDTHAPLAIRSLKAGKHVFVEKPVSLSIPSVQSIIDAEREAKGAARVFVGYMRRYAPSYVEAFKREVASMPKVLYARVRDFSGPNAQFVNQSGTFQVKGTDFPADAARERNEKLERLFEEAFSGQEITDEKRKACRFLGSLGSHDISLMRETLGFPEKVTAFTANDPFYNAILQFRNSDGSAYSVAYESGIDEVPVFDAHLSVYGERKRVTIKYDSPYVKALPIVVEVEEVNEHGEVQRRTVLSSYEDTYTAELQQLHECLVNGAEIKTTVEDAIKDVQIYDMMYKAWRENKSVIRYNIGSYNCSTREDGLTVY</sequence>
<organism evidence="3 4">
    <name type="scientific">Diaporthe vaccinii</name>
    <dbReference type="NCBI Taxonomy" id="105482"/>
    <lineage>
        <taxon>Eukaryota</taxon>
        <taxon>Fungi</taxon>
        <taxon>Dikarya</taxon>
        <taxon>Ascomycota</taxon>
        <taxon>Pezizomycotina</taxon>
        <taxon>Sordariomycetes</taxon>
        <taxon>Sordariomycetidae</taxon>
        <taxon>Diaporthales</taxon>
        <taxon>Diaporthaceae</taxon>
        <taxon>Diaporthe</taxon>
        <taxon>Diaporthe eres species complex</taxon>
    </lineage>
</organism>
<comment type="caution">
    <text evidence="3">The sequence shown here is derived from an EMBL/GenBank/DDBJ whole genome shotgun (WGS) entry which is preliminary data.</text>
</comment>
<dbReference type="InterPro" id="IPR036291">
    <property type="entry name" value="NAD(P)-bd_dom_sf"/>
</dbReference>
<dbReference type="Proteomes" id="UP001600888">
    <property type="component" value="Unassembled WGS sequence"/>
</dbReference>
<dbReference type="InterPro" id="IPR004104">
    <property type="entry name" value="Gfo/Idh/MocA-like_OxRdtase_C"/>
</dbReference>
<evidence type="ECO:0000259" key="2">
    <source>
        <dbReference type="Pfam" id="PF02894"/>
    </source>
</evidence>
<dbReference type="Gene3D" id="3.30.360.10">
    <property type="entry name" value="Dihydrodipicolinate Reductase, domain 2"/>
    <property type="match status" value="1"/>
</dbReference>
<dbReference type="Gene3D" id="3.40.50.720">
    <property type="entry name" value="NAD(P)-binding Rossmann-like Domain"/>
    <property type="match status" value="1"/>
</dbReference>
<feature type="domain" description="Gfo/Idh/MocA-like oxidoreductase N-terminal" evidence="1">
    <location>
        <begin position="8"/>
        <end position="123"/>
    </location>
</feature>
<dbReference type="PANTHER" id="PTHR42840:SF7">
    <property type="entry name" value="BINDING ROSSMANN FOLD OXIDOREDUCTASE, PUTATIVE (AFU_ORTHOLOGUE AFUA_4G10190)-RELATED"/>
    <property type="match status" value="1"/>
</dbReference>
<dbReference type="Pfam" id="PF02894">
    <property type="entry name" value="GFO_IDH_MocA_C"/>
    <property type="match status" value="1"/>
</dbReference>
<dbReference type="SUPFAM" id="SSF55347">
    <property type="entry name" value="Glyceraldehyde-3-phosphate dehydrogenase-like, C-terminal domain"/>
    <property type="match status" value="1"/>
</dbReference>
<accession>A0ABR4ENB7</accession>
<dbReference type="PANTHER" id="PTHR42840">
    <property type="entry name" value="NAD(P)-BINDING ROSSMANN-FOLD SUPERFAMILY PROTEIN-RELATED"/>
    <property type="match status" value="1"/>
</dbReference>
<evidence type="ECO:0000313" key="3">
    <source>
        <dbReference type="EMBL" id="KAL2283940.1"/>
    </source>
</evidence>
<name>A0ABR4ENB7_9PEZI</name>
<gene>
    <name evidence="3" type="ORF">FJTKL_09190</name>
</gene>
<feature type="domain" description="Gfo/Idh/MocA-like oxidoreductase C-terminal" evidence="2">
    <location>
        <begin position="209"/>
        <end position="373"/>
    </location>
</feature>
<dbReference type="SUPFAM" id="SSF51735">
    <property type="entry name" value="NAD(P)-binding Rossmann-fold domains"/>
    <property type="match status" value="1"/>
</dbReference>
<dbReference type="Pfam" id="PF01408">
    <property type="entry name" value="GFO_IDH_MocA"/>
    <property type="match status" value="1"/>
</dbReference>
<dbReference type="EMBL" id="JBAWTH010000039">
    <property type="protein sequence ID" value="KAL2283940.1"/>
    <property type="molecule type" value="Genomic_DNA"/>
</dbReference>